<evidence type="ECO:0000259" key="2">
    <source>
        <dbReference type="Pfam" id="PF13648"/>
    </source>
</evidence>
<sequence>MKKITILFIALALALSSCSSDDSLDISGDLVGTWIGVDVDYTGSTETTVSGEKIKATFVGEAYDVDYSLVFTENPNEVVSDGSYSVKLTTKYNGETEVSNTENLTFLSSGSWNKSGNKLTIEDDNETTTATILELTDTTLKIAISQTENISEQGLTFKYDVKVIATYIRQN</sequence>
<dbReference type="RefSeq" id="WP_132215222.1">
    <property type="nucleotide sequence ID" value="NZ_OX156936.1"/>
</dbReference>
<accession>A0A4R1RMP5</accession>
<name>A0A4R1RMP5_9FLAO</name>
<dbReference type="AlphaFoldDB" id="A0A4R1RMP5"/>
<dbReference type="Pfam" id="PF13648">
    <property type="entry name" value="Lipocalin_4"/>
    <property type="match status" value="1"/>
</dbReference>
<dbReference type="Proteomes" id="UP000295455">
    <property type="component" value="Unassembled WGS sequence"/>
</dbReference>
<evidence type="ECO:0000313" key="3">
    <source>
        <dbReference type="EMBL" id="TCL67555.1"/>
    </source>
</evidence>
<keyword evidence="4" id="KW-1185">Reference proteome</keyword>
<evidence type="ECO:0000313" key="4">
    <source>
        <dbReference type="Proteomes" id="UP000295455"/>
    </source>
</evidence>
<feature type="signal peptide" evidence="1">
    <location>
        <begin position="1"/>
        <end position="19"/>
    </location>
</feature>
<dbReference type="PROSITE" id="PS51257">
    <property type="entry name" value="PROKAR_LIPOPROTEIN"/>
    <property type="match status" value="1"/>
</dbReference>
<protein>
    <submittedName>
        <fullName evidence="3">Lipocalin-like protein</fullName>
    </submittedName>
</protein>
<evidence type="ECO:0000256" key="1">
    <source>
        <dbReference type="SAM" id="SignalP"/>
    </source>
</evidence>
<gene>
    <name evidence="3" type="ORF">EV196_102111</name>
</gene>
<feature type="domain" description="Lipocalin-like" evidence="2">
    <location>
        <begin position="30"/>
        <end position="142"/>
    </location>
</feature>
<feature type="chain" id="PRO_5020530640" evidence="1">
    <location>
        <begin position="20"/>
        <end position="171"/>
    </location>
</feature>
<dbReference type="EMBL" id="SLUP01000002">
    <property type="protein sequence ID" value="TCL67555.1"/>
    <property type="molecule type" value="Genomic_DNA"/>
</dbReference>
<organism evidence="3 4">
    <name type="scientific">Mariniflexile fucanivorans</name>
    <dbReference type="NCBI Taxonomy" id="264023"/>
    <lineage>
        <taxon>Bacteria</taxon>
        <taxon>Pseudomonadati</taxon>
        <taxon>Bacteroidota</taxon>
        <taxon>Flavobacteriia</taxon>
        <taxon>Flavobacteriales</taxon>
        <taxon>Flavobacteriaceae</taxon>
        <taxon>Mariniflexile</taxon>
    </lineage>
</organism>
<keyword evidence="1" id="KW-0732">Signal</keyword>
<reference evidence="3 4" key="1">
    <citation type="submission" date="2019-03" db="EMBL/GenBank/DDBJ databases">
        <title>Genomic Encyclopedia of Type Strains, Phase IV (KMG-IV): sequencing the most valuable type-strain genomes for metagenomic binning, comparative biology and taxonomic classification.</title>
        <authorList>
            <person name="Goeker M."/>
        </authorList>
    </citation>
    <scope>NUCLEOTIDE SEQUENCE [LARGE SCALE GENOMIC DNA]</scope>
    <source>
        <strain evidence="3 4">DSM 18792</strain>
    </source>
</reference>
<dbReference type="InterPro" id="IPR024311">
    <property type="entry name" value="Lipocalin-like"/>
</dbReference>
<dbReference type="OrthoDB" id="1202622at2"/>
<comment type="caution">
    <text evidence="3">The sequence shown here is derived from an EMBL/GenBank/DDBJ whole genome shotgun (WGS) entry which is preliminary data.</text>
</comment>
<proteinExistence type="predicted"/>